<dbReference type="OrthoDB" id="3698524at2"/>
<evidence type="ECO:0000313" key="2">
    <source>
        <dbReference type="Proteomes" id="UP000319103"/>
    </source>
</evidence>
<dbReference type="AlphaFoldDB" id="A0A540WFY4"/>
<evidence type="ECO:0000313" key="1">
    <source>
        <dbReference type="EMBL" id="TQF07936.1"/>
    </source>
</evidence>
<gene>
    <name evidence="1" type="ORF">E6W39_00945</name>
</gene>
<protein>
    <submittedName>
        <fullName evidence="1">Uncharacterized protein</fullName>
    </submittedName>
</protein>
<sequence length="146" mass="15826">MPGRPAASATAEEHVLHQFPYTEHLLSRDAQGRASVELRWQAPLAPQPGGELVPPIQAAVEFSFTPLQLNHPDPFAATAAYMESEGYSVRLTEAFAHRPARTVSQRVRRAGSGPAIHGVDRPRDDISLLAAAVFPTTTPKPASWRA</sequence>
<organism evidence="1 2">
    <name type="scientific">Kitasatospora acidiphila</name>
    <dbReference type="NCBI Taxonomy" id="2567942"/>
    <lineage>
        <taxon>Bacteria</taxon>
        <taxon>Bacillati</taxon>
        <taxon>Actinomycetota</taxon>
        <taxon>Actinomycetes</taxon>
        <taxon>Kitasatosporales</taxon>
        <taxon>Streptomycetaceae</taxon>
        <taxon>Kitasatospora</taxon>
    </lineage>
</organism>
<name>A0A540WFY4_9ACTN</name>
<keyword evidence="2" id="KW-1185">Reference proteome</keyword>
<dbReference type="RefSeq" id="WP_141631801.1">
    <property type="nucleotide sequence ID" value="NZ_VIGB01000002.1"/>
</dbReference>
<dbReference type="EMBL" id="VIGB01000002">
    <property type="protein sequence ID" value="TQF07936.1"/>
    <property type="molecule type" value="Genomic_DNA"/>
</dbReference>
<dbReference type="Proteomes" id="UP000319103">
    <property type="component" value="Unassembled WGS sequence"/>
</dbReference>
<reference evidence="1 2" key="1">
    <citation type="submission" date="2019-06" db="EMBL/GenBank/DDBJ databases">
        <title>Description of Kitasatospora acidophila sp. nov. isolated from pine grove soil, and reclassification of Streptomyces novaecaesareae to Kitasatospora novaeceasareae comb. nov.</title>
        <authorList>
            <person name="Kim M.J."/>
        </authorList>
    </citation>
    <scope>NUCLEOTIDE SEQUENCE [LARGE SCALE GENOMIC DNA]</scope>
    <source>
        <strain evidence="1 2">MMS16-CNU292</strain>
    </source>
</reference>
<accession>A0A540WFY4</accession>
<comment type="caution">
    <text evidence="1">The sequence shown here is derived from an EMBL/GenBank/DDBJ whole genome shotgun (WGS) entry which is preliminary data.</text>
</comment>
<proteinExistence type="predicted"/>